<organism evidence="7 8">
    <name type="scientific">Epicoccum nigrum</name>
    <name type="common">Soil fungus</name>
    <name type="synonym">Epicoccum purpurascens</name>
    <dbReference type="NCBI Taxonomy" id="105696"/>
    <lineage>
        <taxon>Eukaryota</taxon>
        <taxon>Fungi</taxon>
        <taxon>Dikarya</taxon>
        <taxon>Ascomycota</taxon>
        <taxon>Pezizomycotina</taxon>
        <taxon>Dothideomycetes</taxon>
        <taxon>Pleosporomycetidae</taxon>
        <taxon>Pleosporales</taxon>
        <taxon>Pleosporineae</taxon>
        <taxon>Didymellaceae</taxon>
        <taxon>Epicoccum</taxon>
    </lineage>
</organism>
<dbReference type="AlphaFoldDB" id="A0A1Y2LZ64"/>
<evidence type="ECO:0000313" key="8">
    <source>
        <dbReference type="Proteomes" id="UP000193240"/>
    </source>
</evidence>
<feature type="region of interest" description="Disordered" evidence="6">
    <location>
        <begin position="1"/>
        <end position="86"/>
    </location>
</feature>
<evidence type="ECO:0000256" key="5">
    <source>
        <dbReference type="ARBA" id="ARBA00023242"/>
    </source>
</evidence>
<evidence type="ECO:0000256" key="6">
    <source>
        <dbReference type="SAM" id="MobiDB-lite"/>
    </source>
</evidence>
<dbReference type="STRING" id="105696.A0A1Y2LZ64"/>
<gene>
    <name evidence="7" type="ORF">B5807_07769</name>
</gene>
<keyword evidence="3" id="KW-0677">Repeat</keyword>
<feature type="region of interest" description="Disordered" evidence="6">
    <location>
        <begin position="168"/>
        <end position="200"/>
    </location>
</feature>
<dbReference type="GO" id="GO:0005634">
    <property type="term" value="C:nucleus"/>
    <property type="evidence" value="ECO:0007669"/>
    <property type="project" value="UniProtKB-SubCell"/>
</dbReference>
<keyword evidence="4" id="KW-0040">ANK repeat</keyword>
<evidence type="ECO:0000256" key="3">
    <source>
        <dbReference type="ARBA" id="ARBA00022737"/>
    </source>
</evidence>
<evidence type="ECO:0000256" key="2">
    <source>
        <dbReference type="ARBA" id="ARBA00022553"/>
    </source>
</evidence>
<comment type="subcellular location">
    <subcellularLocation>
        <location evidence="1">Nucleus</location>
    </subcellularLocation>
</comment>
<evidence type="ECO:0000256" key="1">
    <source>
        <dbReference type="ARBA" id="ARBA00004123"/>
    </source>
</evidence>
<keyword evidence="5" id="KW-0539">Nucleus</keyword>
<dbReference type="InterPro" id="IPR038753">
    <property type="entry name" value="NFKBIL1"/>
</dbReference>
<sequence>MEDQADDAAKTDAYTSAKPSKFHFKSSSSRRKRRHDREDRDRERSHRSSKRNRSDEHGHHHRSSRSKPSDRHPTATVDGEYYDPDHRYRESLFDQVEENNADVFRESLFDALADDEGAAYWEGVYGQPIHTYPTEKPGPDGKLEQMTEDEYAEYVRAKMWEKSHQHIVEEREAKAKARRERKERSRRAEGAFEAEERERESIRRQMEESLRRGEERKRAKEAARGWETYEAKWAALNSTANPPGLQPAKVADLIPWPVLSGRANDVDQSAIERFLRATPGWTADAGALLKAERVRWHPDKMQRRFGQAIDEETIRRVTAVFQVVDQMWSERR</sequence>
<dbReference type="EMBL" id="KZ107846">
    <property type="protein sequence ID" value="OSS48477.1"/>
    <property type="molecule type" value="Genomic_DNA"/>
</dbReference>
<name>A0A1Y2LZ64_EPING</name>
<keyword evidence="8" id="KW-1185">Reference proteome</keyword>
<reference evidence="7 8" key="1">
    <citation type="journal article" date="2017" name="Genome Announc.">
        <title>Genome sequence of the saprophytic ascomycete Epicoccum nigrum ICMP 19927 strain isolated from New Zealand.</title>
        <authorList>
            <person name="Fokin M."/>
            <person name="Fleetwood D."/>
            <person name="Weir B.S."/>
            <person name="Villas-Boas S.G."/>
        </authorList>
    </citation>
    <scope>NUCLEOTIDE SEQUENCE [LARGE SCALE GENOMIC DNA]</scope>
    <source>
        <strain evidence="7 8">ICMP 19927</strain>
    </source>
</reference>
<dbReference type="Proteomes" id="UP000193240">
    <property type="component" value="Unassembled WGS sequence"/>
</dbReference>
<accession>A0A1Y2LZ64</accession>
<dbReference type="OMA" id="MWEKTHQ"/>
<dbReference type="GO" id="GO:0043124">
    <property type="term" value="P:negative regulation of canonical NF-kappaB signal transduction"/>
    <property type="evidence" value="ECO:0007669"/>
    <property type="project" value="InterPro"/>
</dbReference>
<feature type="compositionally biased region" description="Basic and acidic residues" evidence="6">
    <location>
        <begin position="36"/>
        <end position="58"/>
    </location>
</feature>
<evidence type="ECO:0000313" key="7">
    <source>
        <dbReference type="EMBL" id="OSS48477.1"/>
    </source>
</evidence>
<dbReference type="InParanoid" id="A0A1Y2LZ64"/>
<dbReference type="PANTHER" id="PTHR15263:SF1">
    <property type="entry name" value="NF-KAPPA-B INHIBITOR-LIKE PROTEIN 1"/>
    <property type="match status" value="1"/>
</dbReference>
<keyword evidence="2" id="KW-0597">Phosphoprotein</keyword>
<dbReference type="PANTHER" id="PTHR15263">
    <property type="entry name" value="I-KAPPA-B-LIKE PROTEIN IKBL"/>
    <property type="match status" value="1"/>
</dbReference>
<protein>
    <recommendedName>
        <fullName evidence="9">NF-kappa-B inhibitor-like protein 1</fullName>
    </recommendedName>
</protein>
<feature type="compositionally biased region" description="Basic residues" evidence="6">
    <location>
        <begin position="20"/>
        <end position="35"/>
    </location>
</feature>
<evidence type="ECO:0008006" key="9">
    <source>
        <dbReference type="Google" id="ProtNLM"/>
    </source>
</evidence>
<proteinExistence type="predicted"/>
<evidence type="ECO:0000256" key="4">
    <source>
        <dbReference type="ARBA" id="ARBA00023043"/>
    </source>
</evidence>